<proteinExistence type="predicted"/>
<name>A0ACB8C5J4_DERSI</name>
<protein>
    <submittedName>
        <fullName evidence="1">Uncharacterized protein</fullName>
    </submittedName>
</protein>
<gene>
    <name evidence="1" type="ORF">HPB49_021638</name>
</gene>
<accession>A0ACB8C5J4</accession>
<evidence type="ECO:0000313" key="2">
    <source>
        <dbReference type="Proteomes" id="UP000821865"/>
    </source>
</evidence>
<keyword evidence="2" id="KW-1185">Reference proteome</keyword>
<dbReference type="EMBL" id="CM023478">
    <property type="protein sequence ID" value="KAH7934123.1"/>
    <property type="molecule type" value="Genomic_DNA"/>
</dbReference>
<dbReference type="Proteomes" id="UP000821865">
    <property type="component" value="Chromosome 9"/>
</dbReference>
<evidence type="ECO:0000313" key="1">
    <source>
        <dbReference type="EMBL" id="KAH7934123.1"/>
    </source>
</evidence>
<comment type="caution">
    <text evidence="1">The sequence shown here is derived from an EMBL/GenBank/DDBJ whole genome shotgun (WGS) entry which is preliminary data.</text>
</comment>
<reference evidence="1" key="1">
    <citation type="submission" date="2020-05" db="EMBL/GenBank/DDBJ databases">
        <title>Large-scale comparative analyses of tick genomes elucidate their genetic diversity and vector capacities.</title>
        <authorList>
            <person name="Jia N."/>
            <person name="Wang J."/>
            <person name="Shi W."/>
            <person name="Du L."/>
            <person name="Sun Y."/>
            <person name="Zhan W."/>
            <person name="Jiang J."/>
            <person name="Wang Q."/>
            <person name="Zhang B."/>
            <person name="Ji P."/>
            <person name="Sakyi L.B."/>
            <person name="Cui X."/>
            <person name="Yuan T."/>
            <person name="Jiang B."/>
            <person name="Yang W."/>
            <person name="Lam T.T.-Y."/>
            <person name="Chang Q."/>
            <person name="Ding S."/>
            <person name="Wang X."/>
            <person name="Zhu J."/>
            <person name="Ruan X."/>
            <person name="Zhao L."/>
            <person name="Wei J."/>
            <person name="Que T."/>
            <person name="Du C."/>
            <person name="Cheng J."/>
            <person name="Dai P."/>
            <person name="Han X."/>
            <person name="Huang E."/>
            <person name="Gao Y."/>
            <person name="Liu J."/>
            <person name="Shao H."/>
            <person name="Ye R."/>
            <person name="Li L."/>
            <person name="Wei W."/>
            <person name="Wang X."/>
            <person name="Wang C."/>
            <person name="Yang T."/>
            <person name="Huo Q."/>
            <person name="Li W."/>
            <person name="Guo W."/>
            <person name="Chen H."/>
            <person name="Zhou L."/>
            <person name="Ni X."/>
            <person name="Tian J."/>
            <person name="Zhou Y."/>
            <person name="Sheng Y."/>
            <person name="Liu T."/>
            <person name="Pan Y."/>
            <person name="Xia L."/>
            <person name="Li J."/>
            <person name="Zhao F."/>
            <person name="Cao W."/>
        </authorList>
    </citation>
    <scope>NUCLEOTIDE SEQUENCE</scope>
    <source>
        <strain evidence="1">Dsil-2018</strain>
    </source>
</reference>
<organism evidence="1 2">
    <name type="scientific">Dermacentor silvarum</name>
    <name type="common">Tick</name>
    <dbReference type="NCBI Taxonomy" id="543639"/>
    <lineage>
        <taxon>Eukaryota</taxon>
        <taxon>Metazoa</taxon>
        <taxon>Ecdysozoa</taxon>
        <taxon>Arthropoda</taxon>
        <taxon>Chelicerata</taxon>
        <taxon>Arachnida</taxon>
        <taxon>Acari</taxon>
        <taxon>Parasitiformes</taxon>
        <taxon>Ixodida</taxon>
        <taxon>Ixodoidea</taxon>
        <taxon>Ixodidae</taxon>
        <taxon>Rhipicephalinae</taxon>
        <taxon>Dermacentor</taxon>
    </lineage>
</organism>
<sequence length="296" mass="33498">MSESTPAYKGDSDTCHHSENTVRLSATEYAKHNLMQRNYNQFVLDFCQLAFATEPDSSQQFLDIGCATGDFTREVLLPRCLPCRRIIGVDCSHEMIEYARMNSAHEKLGFRVLDIAGDVSEFLKEFGHFDRVYSFFCLNWVADLEAAFKNISRLMSPAGECLLVFYAVVEVAEAWRTLAAMDRWAMHSETLLKFVPKAQDIQGTRQLLGFVSRLLQEAGLFATIKEVLKASAFRGLNEDEIHAVYMSTLPIIKLITQEEKSELEGVVRDVIRRVHAPDNHSGGYKIFIIKASKIPC</sequence>